<dbReference type="SMART" id="SM00387">
    <property type="entry name" value="HATPase_c"/>
    <property type="match status" value="1"/>
</dbReference>
<dbReference type="InterPro" id="IPR003594">
    <property type="entry name" value="HATPase_dom"/>
</dbReference>
<keyword evidence="11" id="KW-1185">Reference proteome</keyword>
<comment type="caution">
    <text evidence="10">The sequence shown here is derived from an EMBL/GenBank/DDBJ whole genome shotgun (WGS) entry which is preliminary data.</text>
</comment>
<evidence type="ECO:0000256" key="5">
    <source>
        <dbReference type="ARBA" id="ARBA00022679"/>
    </source>
</evidence>
<dbReference type="SUPFAM" id="SSF47384">
    <property type="entry name" value="Homodimeric domain of signal transducing histidine kinase"/>
    <property type="match status" value="1"/>
</dbReference>
<feature type="transmembrane region" description="Helical" evidence="8">
    <location>
        <begin position="80"/>
        <end position="98"/>
    </location>
</feature>
<name>A0A415E8A3_9FIRM</name>
<evidence type="ECO:0000256" key="7">
    <source>
        <dbReference type="ARBA" id="ARBA00023012"/>
    </source>
</evidence>
<dbReference type="InterPro" id="IPR003661">
    <property type="entry name" value="HisK_dim/P_dom"/>
</dbReference>
<evidence type="ECO:0000256" key="2">
    <source>
        <dbReference type="ARBA" id="ARBA00004370"/>
    </source>
</evidence>
<dbReference type="SMART" id="SM00388">
    <property type="entry name" value="HisKA"/>
    <property type="match status" value="1"/>
</dbReference>
<keyword evidence="6 10" id="KW-0418">Kinase</keyword>
<dbReference type="GO" id="GO:0016036">
    <property type="term" value="P:cellular response to phosphate starvation"/>
    <property type="evidence" value="ECO:0007669"/>
    <property type="project" value="TreeGrafter"/>
</dbReference>
<dbReference type="PRINTS" id="PR00344">
    <property type="entry name" value="BCTRLSENSOR"/>
</dbReference>
<dbReference type="EMBL" id="QRMS01000001">
    <property type="protein sequence ID" value="RHJ90027.1"/>
    <property type="molecule type" value="Genomic_DNA"/>
</dbReference>
<dbReference type="InterPro" id="IPR036890">
    <property type="entry name" value="HATPase_C_sf"/>
</dbReference>
<dbReference type="EC" id="2.7.13.3" evidence="3"/>
<dbReference type="GO" id="GO:0005886">
    <property type="term" value="C:plasma membrane"/>
    <property type="evidence" value="ECO:0007669"/>
    <property type="project" value="TreeGrafter"/>
</dbReference>
<dbReference type="SUPFAM" id="SSF55874">
    <property type="entry name" value="ATPase domain of HSP90 chaperone/DNA topoisomerase II/histidine kinase"/>
    <property type="match status" value="1"/>
</dbReference>
<gene>
    <name evidence="10" type="ORF">DW099_05615</name>
</gene>
<comment type="subcellular location">
    <subcellularLocation>
        <location evidence="2">Membrane</location>
    </subcellularLocation>
</comment>
<evidence type="ECO:0000256" key="8">
    <source>
        <dbReference type="SAM" id="Phobius"/>
    </source>
</evidence>
<dbReference type="Gene3D" id="3.30.565.10">
    <property type="entry name" value="Histidine kinase-like ATPase, C-terminal domain"/>
    <property type="match status" value="1"/>
</dbReference>
<sequence length="378" mass="43921">MGIKLKLDEKVDYRAFQRKIMERFCAIALIAFFLVIVLYVLILQQRVGNWIVDLLKFFMRIEEEEALLLYYYYFREYKEVFFSVVMIAVFAFLLWQLFRWMTRYFKEIDHGIDALLAEDENEMHLSPEMMPFEKKLNTVKQTLSRRKAEAQLAEQRKDDLVMYLAHDIRTPLTSVIGYLNLLEEEPDMSVKQRAEYVQITLDKAYRLEKMIDEFFEITRYNLQQIELSKDSIDLYYMLVQLSDELSPVLAARGNSVVLKADENLTVYADADKLVRVFGNIMKNAASYSYSNTEIVITAEKTEEQLTIFFQNKGETIPDEKLALLFDKFYRLDVSRISDTGGTGLGLAIAKEIVSLHGGRICAASENEVNTFSVVLPAS</sequence>
<dbReference type="GO" id="GO:0000155">
    <property type="term" value="F:phosphorelay sensor kinase activity"/>
    <property type="evidence" value="ECO:0007669"/>
    <property type="project" value="InterPro"/>
</dbReference>
<keyword evidence="7" id="KW-0902">Two-component regulatory system</keyword>
<keyword evidence="8" id="KW-0812">Transmembrane</keyword>
<dbReference type="Pfam" id="PF02518">
    <property type="entry name" value="HATPase_c"/>
    <property type="match status" value="1"/>
</dbReference>
<keyword evidence="8" id="KW-1133">Transmembrane helix</keyword>
<keyword evidence="8" id="KW-0472">Membrane</keyword>
<dbReference type="InterPro" id="IPR036097">
    <property type="entry name" value="HisK_dim/P_sf"/>
</dbReference>
<dbReference type="PROSITE" id="PS50109">
    <property type="entry name" value="HIS_KIN"/>
    <property type="match status" value="1"/>
</dbReference>
<dbReference type="FunFam" id="3.30.565.10:FF:000006">
    <property type="entry name" value="Sensor histidine kinase WalK"/>
    <property type="match status" value="1"/>
</dbReference>
<keyword evidence="4" id="KW-0597">Phosphoprotein</keyword>
<dbReference type="PANTHER" id="PTHR45453:SF1">
    <property type="entry name" value="PHOSPHATE REGULON SENSOR PROTEIN PHOR"/>
    <property type="match status" value="1"/>
</dbReference>
<dbReference type="AlphaFoldDB" id="A0A415E8A3"/>
<accession>A0A415E8A3</accession>
<protein>
    <recommendedName>
        <fullName evidence="3">histidine kinase</fullName>
        <ecNumber evidence="3">2.7.13.3</ecNumber>
    </recommendedName>
</protein>
<dbReference type="STRING" id="1776384.GCA_900086585_03422"/>
<proteinExistence type="predicted"/>
<dbReference type="GO" id="GO:0004721">
    <property type="term" value="F:phosphoprotein phosphatase activity"/>
    <property type="evidence" value="ECO:0007669"/>
    <property type="project" value="TreeGrafter"/>
</dbReference>
<evidence type="ECO:0000256" key="6">
    <source>
        <dbReference type="ARBA" id="ARBA00022777"/>
    </source>
</evidence>
<evidence type="ECO:0000313" key="10">
    <source>
        <dbReference type="EMBL" id="RHJ90027.1"/>
    </source>
</evidence>
<dbReference type="RefSeq" id="WP_118334178.1">
    <property type="nucleotide sequence ID" value="NZ_AP025567.1"/>
</dbReference>
<comment type="catalytic activity">
    <reaction evidence="1">
        <text>ATP + protein L-histidine = ADP + protein N-phospho-L-histidine.</text>
        <dbReference type="EC" id="2.7.13.3"/>
    </reaction>
</comment>
<dbReference type="PANTHER" id="PTHR45453">
    <property type="entry name" value="PHOSPHATE REGULON SENSOR PROTEIN PHOR"/>
    <property type="match status" value="1"/>
</dbReference>
<feature type="transmembrane region" description="Helical" evidence="8">
    <location>
        <begin position="20"/>
        <end position="42"/>
    </location>
</feature>
<feature type="domain" description="Histidine kinase" evidence="9">
    <location>
        <begin position="163"/>
        <end position="378"/>
    </location>
</feature>
<dbReference type="CDD" id="cd00082">
    <property type="entry name" value="HisKA"/>
    <property type="match status" value="1"/>
</dbReference>
<dbReference type="Proteomes" id="UP000284841">
    <property type="component" value="Unassembled WGS sequence"/>
</dbReference>
<dbReference type="InterPro" id="IPR004358">
    <property type="entry name" value="Sig_transdc_His_kin-like_C"/>
</dbReference>
<evidence type="ECO:0000259" key="9">
    <source>
        <dbReference type="PROSITE" id="PS50109"/>
    </source>
</evidence>
<evidence type="ECO:0000256" key="4">
    <source>
        <dbReference type="ARBA" id="ARBA00022553"/>
    </source>
</evidence>
<dbReference type="OrthoDB" id="9792991at2"/>
<dbReference type="Pfam" id="PF00512">
    <property type="entry name" value="HisKA"/>
    <property type="match status" value="1"/>
</dbReference>
<evidence type="ECO:0000313" key="11">
    <source>
        <dbReference type="Proteomes" id="UP000284841"/>
    </source>
</evidence>
<dbReference type="InterPro" id="IPR050351">
    <property type="entry name" value="BphY/WalK/GraS-like"/>
</dbReference>
<dbReference type="Gene3D" id="1.10.287.130">
    <property type="match status" value="1"/>
</dbReference>
<keyword evidence="5" id="KW-0808">Transferase</keyword>
<dbReference type="InterPro" id="IPR005467">
    <property type="entry name" value="His_kinase_dom"/>
</dbReference>
<evidence type="ECO:0000256" key="1">
    <source>
        <dbReference type="ARBA" id="ARBA00000085"/>
    </source>
</evidence>
<reference evidence="10 11" key="1">
    <citation type="submission" date="2018-08" db="EMBL/GenBank/DDBJ databases">
        <title>A genome reference for cultivated species of the human gut microbiota.</title>
        <authorList>
            <person name="Zou Y."/>
            <person name="Xue W."/>
            <person name="Luo G."/>
        </authorList>
    </citation>
    <scope>NUCLEOTIDE SEQUENCE [LARGE SCALE GENOMIC DNA]</scope>
    <source>
        <strain evidence="10 11">AM07-24</strain>
    </source>
</reference>
<evidence type="ECO:0000256" key="3">
    <source>
        <dbReference type="ARBA" id="ARBA00012438"/>
    </source>
</evidence>
<organism evidence="10 11">
    <name type="scientific">Emergencia timonensis</name>
    <dbReference type="NCBI Taxonomy" id="1776384"/>
    <lineage>
        <taxon>Bacteria</taxon>
        <taxon>Bacillati</taxon>
        <taxon>Bacillota</taxon>
        <taxon>Clostridia</taxon>
        <taxon>Peptostreptococcales</taxon>
        <taxon>Anaerovoracaceae</taxon>
        <taxon>Emergencia</taxon>
    </lineage>
</organism>